<evidence type="ECO:0000256" key="1">
    <source>
        <dbReference type="SAM" id="Phobius"/>
    </source>
</evidence>
<evidence type="ECO:0000313" key="2">
    <source>
        <dbReference type="EMBL" id="MFC7318369.1"/>
    </source>
</evidence>
<proteinExistence type="predicted"/>
<feature type="transmembrane region" description="Helical" evidence="1">
    <location>
        <begin position="71"/>
        <end position="90"/>
    </location>
</feature>
<sequence length="92" mass="9619">MTPHVTAAVTVLKTLTLLLGGSITYYSYGAYRRTDAPALRALAVGFGVVTLGALLAGIVDQLLPLDPNLALAVESTFTTIGFGAILYSLYVD</sequence>
<gene>
    <name evidence="2" type="ORF">ACFQPE_16440</name>
</gene>
<keyword evidence="1" id="KW-0472">Membrane</keyword>
<protein>
    <submittedName>
        <fullName evidence="2">Uncharacterized protein</fullName>
    </submittedName>
</protein>
<evidence type="ECO:0000313" key="3">
    <source>
        <dbReference type="Proteomes" id="UP001596547"/>
    </source>
</evidence>
<dbReference type="Proteomes" id="UP001596547">
    <property type="component" value="Unassembled WGS sequence"/>
</dbReference>
<keyword evidence="3" id="KW-1185">Reference proteome</keyword>
<dbReference type="InterPro" id="IPR055943">
    <property type="entry name" value="DUF7521"/>
</dbReference>
<keyword evidence="1" id="KW-1133">Transmembrane helix</keyword>
<dbReference type="GeneID" id="79317453"/>
<dbReference type="AlphaFoldDB" id="A0ABD6AEG0"/>
<organism evidence="2 3">
    <name type="scientific">Halomarina halobia</name>
    <dbReference type="NCBI Taxonomy" id="3033386"/>
    <lineage>
        <taxon>Archaea</taxon>
        <taxon>Methanobacteriati</taxon>
        <taxon>Methanobacteriota</taxon>
        <taxon>Stenosarchaea group</taxon>
        <taxon>Halobacteria</taxon>
        <taxon>Halobacteriales</taxon>
        <taxon>Natronomonadaceae</taxon>
        <taxon>Halomarina</taxon>
    </lineage>
</organism>
<reference evidence="2 3" key="1">
    <citation type="journal article" date="2019" name="Int. J. Syst. Evol. Microbiol.">
        <title>The Global Catalogue of Microorganisms (GCM) 10K type strain sequencing project: providing services to taxonomists for standard genome sequencing and annotation.</title>
        <authorList>
            <consortium name="The Broad Institute Genomics Platform"/>
            <consortium name="The Broad Institute Genome Sequencing Center for Infectious Disease"/>
            <person name="Wu L."/>
            <person name="Ma J."/>
        </authorList>
    </citation>
    <scope>NUCLEOTIDE SEQUENCE [LARGE SCALE GENOMIC DNA]</scope>
    <source>
        <strain evidence="2 3">PSR21</strain>
    </source>
</reference>
<accession>A0ABD6AEG0</accession>
<name>A0ABD6AEG0_9EURY</name>
<dbReference type="Pfam" id="PF24365">
    <property type="entry name" value="DUF7521"/>
    <property type="match status" value="1"/>
</dbReference>
<keyword evidence="1" id="KW-0812">Transmembrane</keyword>
<feature type="transmembrane region" description="Helical" evidence="1">
    <location>
        <begin position="38"/>
        <end position="59"/>
    </location>
</feature>
<dbReference type="RefSeq" id="WP_276305840.1">
    <property type="nucleotide sequence ID" value="NZ_CP119993.1"/>
</dbReference>
<dbReference type="EMBL" id="JBHTBF010000003">
    <property type="protein sequence ID" value="MFC7318369.1"/>
    <property type="molecule type" value="Genomic_DNA"/>
</dbReference>
<feature type="transmembrane region" description="Helical" evidence="1">
    <location>
        <begin position="6"/>
        <end position="26"/>
    </location>
</feature>
<comment type="caution">
    <text evidence="2">The sequence shown here is derived from an EMBL/GenBank/DDBJ whole genome shotgun (WGS) entry which is preliminary data.</text>
</comment>